<keyword evidence="1" id="KW-0472">Membrane</keyword>
<gene>
    <name evidence="2" type="ORF">QQX09_08265</name>
</gene>
<protein>
    <submittedName>
        <fullName evidence="2">Uncharacterized protein</fullName>
    </submittedName>
</protein>
<name>A0ABT8G9P4_9MICO</name>
<keyword evidence="1" id="KW-0812">Transmembrane</keyword>
<reference evidence="2" key="1">
    <citation type="submission" date="2023-06" db="EMBL/GenBank/DDBJ databases">
        <title>Sysu t00192.</title>
        <authorList>
            <person name="Gao L."/>
            <person name="Fang B.-Z."/>
            <person name="Li W.-J."/>
        </authorList>
    </citation>
    <scope>NUCLEOTIDE SEQUENCE</scope>
    <source>
        <strain evidence="2">SYSU T00192</strain>
    </source>
</reference>
<accession>A0ABT8G9P4</accession>
<feature type="transmembrane region" description="Helical" evidence="1">
    <location>
        <begin position="78"/>
        <end position="97"/>
    </location>
</feature>
<evidence type="ECO:0000313" key="3">
    <source>
        <dbReference type="Proteomes" id="UP001172728"/>
    </source>
</evidence>
<dbReference type="EMBL" id="JAUHPW010000005">
    <property type="protein sequence ID" value="MDN4475850.1"/>
    <property type="molecule type" value="Genomic_DNA"/>
</dbReference>
<keyword evidence="3" id="KW-1185">Reference proteome</keyword>
<sequence>MTSTLARTLAGVAGALAVNALPHGTAAVLRRPFPSIFAEPPGRGMSTPGENAAWSAINAGGAVVAGGLALRRDDARDLVVPAAVGAAVMAVVIVRWFGPIMREAAAEAA</sequence>
<proteinExistence type="predicted"/>
<evidence type="ECO:0000313" key="2">
    <source>
        <dbReference type="EMBL" id="MDN4475850.1"/>
    </source>
</evidence>
<keyword evidence="1" id="KW-1133">Transmembrane helix</keyword>
<dbReference type="RefSeq" id="WP_301133339.1">
    <property type="nucleotide sequence ID" value="NZ_JAUHPW010000005.1"/>
</dbReference>
<organism evidence="2 3">
    <name type="scientific">Demequina litoralis</name>
    <dbReference type="NCBI Taxonomy" id="3051660"/>
    <lineage>
        <taxon>Bacteria</taxon>
        <taxon>Bacillati</taxon>
        <taxon>Actinomycetota</taxon>
        <taxon>Actinomycetes</taxon>
        <taxon>Micrococcales</taxon>
        <taxon>Demequinaceae</taxon>
        <taxon>Demequina</taxon>
    </lineage>
</organism>
<comment type="caution">
    <text evidence="2">The sequence shown here is derived from an EMBL/GenBank/DDBJ whole genome shotgun (WGS) entry which is preliminary data.</text>
</comment>
<dbReference type="Proteomes" id="UP001172728">
    <property type="component" value="Unassembled WGS sequence"/>
</dbReference>
<evidence type="ECO:0000256" key="1">
    <source>
        <dbReference type="SAM" id="Phobius"/>
    </source>
</evidence>